<dbReference type="Proteomes" id="UP001163046">
    <property type="component" value="Unassembled WGS sequence"/>
</dbReference>
<sequence>MGTTMSSVGLANKPPALPPVKQNNNTAVSAVQSPPDYKFEHFTKLCQHYQEQKKILQVQVRAEVHNWQKVTKSGDEGTEYRERILGFTQQVSRGTETTRHVNRERETQA</sequence>
<organism evidence="2 3">
    <name type="scientific">Desmophyllum pertusum</name>
    <dbReference type="NCBI Taxonomy" id="174260"/>
    <lineage>
        <taxon>Eukaryota</taxon>
        <taxon>Metazoa</taxon>
        <taxon>Cnidaria</taxon>
        <taxon>Anthozoa</taxon>
        <taxon>Hexacorallia</taxon>
        <taxon>Scleractinia</taxon>
        <taxon>Caryophylliina</taxon>
        <taxon>Caryophylliidae</taxon>
        <taxon>Desmophyllum</taxon>
    </lineage>
</organism>
<dbReference type="EMBL" id="MU826406">
    <property type="protein sequence ID" value="KAJ7376257.1"/>
    <property type="molecule type" value="Genomic_DNA"/>
</dbReference>
<gene>
    <name evidence="2" type="ORF">OS493_035919</name>
</gene>
<reference evidence="2" key="1">
    <citation type="submission" date="2023-01" db="EMBL/GenBank/DDBJ databases">
        <title>Genome assembly of the deep-sea coral Lophelia pertusa.</title>
        <authorList>
            <person name="Herrera S."/>
            <person name="Cordes E."/>
        </authorList>
    </citation>
    <scope>NUCLEOTIDE SEQUENCE</scope>
    <source>
        <strain evidence="2">USNM1676648</strain>
        <tissue evidence="2">Polyp</tissue>
    </source>
</reference>
<proteinExistence type="predicted"/>
<evidence type="ECO:0000256" key="1">
    <source>
        <dbReference type="SAM" id="MobiDB-lite"/>
    </source>
</evidence>
<feature type="region of interest" description="Disordered" evidence="1">
    <location>
        <begin position="1"/>
        <end position="24"/>
    </location>
</feature>
<comment type="caution">
    <text evidence="2">The sequence shown here is derived from an EMBL/GenBank/DDBJ whole genome shotgun (WGS) entry which is preliminary data.</text>
</comment>
<keyword evidence="3" id="KW-1185">Reference proteome</keyword>
<accession>A0A9X0CU96</accession>
<evidence type="ECO:0000313" key="2">
    <source>
        <dbReference type="EMBL" id="KAJ7376257.1"/>
    </source>
</evidence>
<name>A0A9X0CU96_9CNID</name>
<protein>
    <submittedName>
        <fullName evidence="2">Uncharacterized protein</fullName>
    </submittedName>
</protein>
<dbReference type="AlphaFoldDB" id="A0A9X0CU96"/>
<evidence type="ECO:0000313" key="3">
    <source>
        <dbReference type="Proteomes" id="UP001163046"/>
    </source>
</evidence>
<dbReference type="OrthoDB" id="5954848at2759"/>